<sequence>MSLAIGSAVFSPDEPKFWFAWAVVAMQAIFVAWLAWDVLYLNSPARREKRLEKRRQQLITGLDRPTILSKRVKRF</sequence>
<evidence type="ECO:0000313" key="2">
    <source>
        <dbReference type="EMBL" id="KKK85047.1"/>
    </source>
</evidence>
<dbReference type="EMBL" id="LAZR01051490">
    <property type="protein sequence ID" value="KKK85047.1"/>
    <property type="molecule type" value="Genomic_DNA"/>
</dbReference>
<keyword evidence="1" id="KW-0472">Membrane</keyword>
<comment type="caution">
    <text evidence="2">The sequence shown here is derived from an EMBL/GenBank/DDBJ whole genome shotgun (WGS) entry which is preliminary data.</text>
</comment>
<organism evidence="2">
    <name type="scientific">marine sediment metagenome</name>
    <dbReference type="NCBI Taxonomy" id="412755"/>
    <lineage>
        <taxon>unclassified sequences</taxon>
        <taxon>metagenomes</taxon>
        <taxon>ecological metagenomes</taxon>
    </lineage>
</organism>
<evidence type="ECO:0000256" key="1">
    <source>
        <dbReference type="SAM" id="Phobius"/>
    </source>
</evidence>
<keyword evidence="1" id="KW-1133">Transmembrane helix</keyword>
<reference evidence="2" key="1">
    <citation type="journal article" date="2015" name="Nature">
        <title>Complex archaea that bridge the gap between prokaryotes and eukaryotes.</title>
        <authorList>
            <person name="Spang A."/>
            <person name="Saw J.H."/>
            <person name="Jorgensen S.L."/>
            <person name="Zaremba-Niedzwiedzka K."/>
            <person name="Martijn J."/>
            <person name="Lind A.E."/>
            <person name="van Eijk R."/>
            <person name="Schleper C."/>
            <person name="Guy L."/>
            <person name="Ettema T.J."/>
        </authorList>
    </citation>
    <scope>NUCLEOTIDE SEQUENCE</scope>
</reference>
<proteinExistence type="predicted"/>
<gene>
    <name evidence="2" type="ORF">LCGC14_2777230</name>
</gene>
<protein>
    <submittedName>
        <fullName evidence="2">Uncharacterized protein</fullName>
    </submittedName>
</protein>
<feature type="transmembrane region" description="Helical" evidence="1">
    <location>
        <begin position="18"/>
        <end position="41"/>
    </location>
</feature>
<dbReference type="AlphaFoldDB" id="A0A0F8YUD5"/>
<name>A0A0F8YUD5_9ZZZZ</name>
<accession>A0A0F8YUD5</accession>
<keyword evidence="1" id="KW-0812">Transmembrane</keyword>